<sequence length="327" mass="35382">MRLFVAGHNAWEQLVFVIDEPTQQKSKGRYLTEPVDVESFTAALDSVGSLEVICARLTYTLSSCLVSKDNAFLLAGCPPKGPTLLNEEALQQLAVVHDNGRDFHILKASLTLGDICETSSPPREFYSPGYIVKQISAYDAGLIILLQNSSVWVYGDSRYPNCFGGGSSALPFVSDPPTLPTSSPEFNVRTLHNVAALDDLPTGRIKKVDAGGYTLAALTEGGDVYSWGGRPGQKPYIEDLWAEPMPLDLDSDVLDIALGNSHTVILTTAGEVMGRGCNRNGQLGRKPDDSMWLDDWTKLDIGLNASEKPISVNAGPYTSFVVTENIP</sequence>
<dbReference type="PANTHER" id="PTHR45982:SF1">
    <property type="entry name" value="REGULATOR OF CHROMOSOME CONDENSATION"/>
    <property type="match status" value="1"/>
</dbReference>
<comment type="caution">
    <text evidence="2">The sequence shown here is derived from an EMBL/GenBank/DDBJ whole genome shotgun (WGS) entry which is preliminary data.</text>
</comment>
<proteinExistence type="predicted"/>
<evidence type="ECO:0000313" key="2">
    <source>
        <dbReference type="EMBL" id="KAL2888793.1"/>
    </source>
</evidence>
<reference evidence="2 3" key="1">
    <citation type="submission" date="2020-05" db="EMBL/GenBank/DDBJ databases">
        <title>Ceratocystis lukuohia genome.</title>
        <authorList>
            <person name="Harrington T.C."/>
            <person name="Kim K."/>
            <person name="Mayers C.G."/>
        </authorList>
    </citation>
    <scope>NUCLEOTIDE SEQUENCE [LARGE SCALE GENOMIC DNA]</scope>
    <source>
        <strain evidence="2 3">C4212</strain>
    </source>
</reference>
<name>A0ABR4MKH2_9PEZI</name>
<dbReference type="EMBL" id="JABSNW010000003">
    <property type="protein sequence ID" value="KAL2888793.1"/>
    <property type="molecule type" value="Genomic_DNA"/>
</dbReference>
<dbReference type="RefSeq" id="XP_070859973.1">
    <property type="nucleotide sequence ID" value="XM_071002271.1"/>
</dbReference>
<feature type="repeat" description="RCC1" evidence="1">
    <location>
        <begin position="222"/>
        <end position="269"/>
    </location>
</feature>
<organism evidence="2 3">
    <name type="scientific">Ceratocystis lukuohia</name>
    <dbReference type="NCBI Taxonomy" id="2019550"/>
    <lineage>
        <taxon>Eukaryota</taxon>
        <taxon>Fungi</taxon>
        <taxon>Dikarya</taxon>
        <taxon>Ascomycota</taxon>
        <taxon>Pezizomycotina</taxon>
        <taxon>Sordariomycetes</taxon>
        <taxon>Hypocreomycetidae</taxon>
        <taxon>Microascales</taxon>
        <taxon>Ceratocystidaceae</taxon>
        <taxon>Ceratocystis</taxon>
    </lineage>
</organism>
<dbReference type="InterPro" id="IPR051553">
    <property type="entry name" value="Ran_GTPase-activating"/>
</dbReference>
<dbReference type="PROSITE" id="PS50012">
    <property type="entry name" value="RCC1_3"/>
    <property type="match status" value="2"/>
</dbReference>
<dbReference type="SUPFAM" id="SSF50985">
    <property type="entry name" value="RCC1/BLIP-II"/>
    <property type="match status" value="1"/>
</dbReference>
<evidence type="ECO:0000256" key="1">
    <source>
        <dbReference type="PROSITE-ProRule" id="PRU00235"/>
    </source>
</evidence>
<protein>
    <submittedName>
        <fullName evidence="2">Regulator of chromosome condensation</fullName>
    </submittedName>
</protein>
<dbReference type="GeneID" id="98117111"/>
<gene>
    <name evidence="2" type="ORF">HOO65_030294</name>
</gene>
<dbReference type="PANTHER" id="PTHR45982">
    <property type="entry name" value="REGULATOR OF CHROMOSOME CONDENSATION"/>
    <property type="match status" value="1"/>
</dbReference>
<dbReference type="Proteomes" id="UP001610728">
    <property type="component" value="Unassembled WGS sequence"/>
</dbReference>
<keyword evidence="3" id="KW-1185">Reference proteome</keyword>
<evidence type="ECO:0000313" key="3">
    <source>
        <dbReference type="Proteomes" id="UP001610728"/>
    </source>
</evidence>
<dbReference type="InterPro" id="IPR009091">
    <property type="entry name" value="RCC1/BLIP-II"/>
</dbReference>
<accession>A0ABR4MKH2</accession>
<dbReference type="Pfam" id="PF13540">
    <property type="entry name" value="RCC1_2"/>
    <property type="match status" value="2"/>
</dbReference>
<dbReference type="Gene3D" id="2.130.10.30">
    <property type="entry name" value="Regulator of chromosome condensation 1/beta-lactamase-inhibitor protein II"/>
    <property type="match status" value="1"/>
</dbReference>
<dbReference type="InterPro" id="IPR000408">
    <property type="entry name" value="Reg_chr_condens"/>
</dbReference>
<feature type="repeat" description="RCC1" evidence="1">
    <location>
        <begin position="270"/>
        <end position="325"/>
    </location>
</feature>